<dbReference type="Proteomes" id="UP000053791">
    <property type="component" value="Unassembled WGS sequence"/>
</dbReference>
<name>A0A0X3UEX0_9RHOB</name>
<dbReference type="PANTHER" id="PTHR43366">
    <property type="entry name" value="PYRUVATE SYNTHASE SUBUNIT PORC"/>
    <property type="match status" value="1"/>
</dbReference>
<reference evidence="3 4" key="1">
    <citation type="submission" date="2015-12" db="EMBL/GenBank/DDBJ databases">
        <authorList>
            <person name="Shamseldin A."/>
            <person name="Moawad H."/>
            <person name="Abd El-Rahim W.M."/>
            <person name="Sadowsky M.J."/>
        </authorList>
    </citation>
    <scope>NUCLEOTIDE SEQUENCE [LARGE SCALE GENOMIC DNA]</scope>
    <source>
        <strain evidence="3 4">ZGT118</strain>
    </source>
</reference>
<gene>
    <name evidence="3" type="ORF">AVO45_00175</name>
</gene>
<evidence type="ECO:0000313" key="4">
    <source>
        <dbReference type="Proteomes" id="UP000053791"/>
    </source>
</evidence>
<dbReference type="NCBIfam" id="TIGR02175">
    <property type="entry name" value="PorC_KorC"/>
    <property type="match status" value="1"/>
</dbReference>
<feature type="domain" description="Pyruvate/ketoisovalerate oxidoreductase catalytic" evidence="2">
    <location>
        <begin position="10"/>
        <end position="172"/>
    </location>
</feature>
<proteinExistence type="predicted"/>
<dbReference type="GO" id="GO:0016625">
    <property type="term" value="F:oxidoreductase activity, acting on the aldehyde or oxo group of donors, iron-sulfur protein as acceptor"/>
    <property type="evidence" value="ECO:0007669"/>
    <property type="project" value="InterPro"/>
</dbReference>
<accession>A0A0X3UEX0</accession>
<dbReference type="InterPro" id="IPR019752">
    <property type="entry name" value="Pyrv/ketoisovalerate_OxRed_cat"/>
</dbReference>
<keyword evidence="1" id="KW-0560">Oxidoreductase</keyword>
<dbReference type="OrthoDB" id="9794954at2"/>
<dbReference type="PANTHER" id="PTHR43366:SF1">
    <property type="entry name" value="PYRUVATE SYNTHASE SUBUNIT PORC"/>
    <property type="match status" value="1"/>
</dbReference>
<dbReference type="InterPro" id="IPR011894">
    <property type="entry name" value="PorC_KorC"/>
</dbReference>
<dbReference type="InterPro" id="IPR002869">
    <property type="entry name" value="Pyrv_flavodox_OxRed_cen"/>
</dbReference>
<organism evidence="3 4">
    <name type="scientific">Ruegeria marisrubri</name>
    <dbReference type="NCBI Taxonomy" id="1685379"/>
    <lineage>
        <taxon>Bacteria</taxon>
        <taxon>Pseudomonadati</taxon>
        <taxon>Pseudomonadota</taxon>
        <taxon>Alphaproteobacteria</taxon>
        <taxon>Rhodobacterales</taxon>
        <taxon>Roseobacteraceae</taxon>
        <taxon>Ruegeria</taxon>
    </lineage>
</organism>
<dbReference type="STRING" id="1685379.AVO45_00175"/>
<dbReference type="InterPro" id="IPR051626">
    <property type="entry name" value="Oxidoreductase_gamma_subunit"/>
</dbReference>
<protein>
    <recommendedName>
        <fullName evidence="2">Pyruvate/ketoisovalerate oxidoreductase catalytic domain-containing protein</fullName>
    </recommendedName>
</protein>
<evidence type="ECO:0000256" key="1">
    <source>
        <dbReference type="ARBA" id="ARBA00023002"/>
    </source>
</evidence>
<dbReference type="RefSeq" id="WP_068343147.1">
    <property type="nucleotide sequence ID" value="NZ_LQBQ01000001.1"/>
</dbReference>
<dbReference type="SUPFAM" id="SSF53323">
    <property type="entry name" value="Pyruvate-ferredoxin oxidoreductase, PFOR, domain III"/>
    <property type="match status" value="1"/>
</dbReference>
<dbReference type="AlphaFoldDB" id="A0A0X3UEX0"/>
<dbReference type="Pfam" id="PF01558">
    <property type="entry name" value="POR"/>
    <property type="match status" value="1"/>
</dbReference>
<sequence length="182" mass="19139">MLEIIILGRGGQGAQTAGNQLAQALFTEGYHVQSFSTYGGARRGTPVTSSLRVDTRPIRLRCNISSASALLCFDDSLLDDAFLKLAGDGAVVVVNSAREPEALPSRGNLRVVPVDGKAIARRNNMGKVVNSALLGAFSATVGKPGIDAMCRVIKETAPTKVQENLAACREAYGLLQPVAVEV</sequence>
<keyword evidence="4" id="KW-1185">Reference proteome</keyword>
<dbReference type="EMBL" id="LQBQ01000001">
    <property type="protein sequence ID" value="KUJ85456.1"/>
    <property type="molecule type" value="Genomic_DNA"/>
</dbReference>
<dbReference type="Gene3D" id="3.40.920.10">
    <property type="entry name" value="Pyruvate-ferredoxin oxidoreductase, PFOR, domain III"/>
    <property type="match status" value="1"/>
</dbReference>
<evidence type="ECO:0000313" key="3">
    <source>
        <dbReference type="EMBL" id="KUJ85456.1"/>
    </source>
</evidence>
<evidence type="ECO:0000259" key="2">
    <source>
        <dbReference type="Pfam" id="PF01558"/>
    </source>
</evidence>
<comment type="caution">
    <text evidence="3">The sequence shown here is derived from an EMBL/GenBank/DDBJ whole genome shotgun (WGS) entry which is preliminary data.</text>
</comment>